<dbReference type="Proteomes" id="UP000000552">
    <property type="component" value="Chromosome"/>
</dbReference>
<organism evidence="1 2">
    <name type="scientific">Mesorhizobium japonicum (strain LMG 29417 / CECT 9101 / MAFF 303099)</name>
    <name type="common">Mesorhizobium loti (strain MAFF 303099)</name>
    <dbReference type="NCBI Taxonomy" id="266835"/>
    <lineage>
        <taxon>Bacteria</taxon>
        <taxon>Pseudomonadati</taxon>
        <taxon>Pseudomonadota</taxon>
        <taxon>Alphaproteobacteria</taxon>
        <taxon>Hyphomicrobiales</taxon>
        <taxon>Phyllobacteriaceae</taxon>
        <taxon>Mesorhizobium</taxon>
    </lineage>
</organism>
<dbReference type="HOGENOM" id="CLU_1925892_0_0_5"/>
<accession>Q984D4</accession>
<name>Q984D4_RHILO</name>
<protein>
    <submittedName>
        <fullName evidence="1">Mlr8051 protein</fullName>
    </submittedName>
</protein>
<dbReference type="RefSeq" id="WP_010915322.1">
    <property type="nucleotide sequence ID" value="NC_002678.2"/>
</dbReference>
<evidence type="ECO:0000313" key="2">
    <source>
        <dbReference type="Proteomes" id="UP000000552"/>
    </source>
</evidence>
<sequence>MDRSAARQRVGTTERRMVIKEGYANNDSPKVIASLLNCSVGSVKATASQLGITRTQKDAADFRRGFAIPADMLVHYKKLLAKQFSAKESGKLLGLVLAQGEMCERTLQEESEFLDYRHEADLCLLAVSWMR</sequence>
<proteinExistence type="predicted"/>
<gene>
    <name evidence="1" type="ordered locus">mlr8051</name>
</gene>
<dbReference type="KEGG" id="mlo:mlr8051"/>
<reference evidence="1 2" key="1">
    <citation type="journal article" date="2000" name="DNA Res.">
        <title>Complete genome structure of the nitrogen-fixing symbiotic bacterium Mesorhizobium loti.</title>
        <authorList>
            <person name="Kaneko T."/>
            <person name="Nakamura Y."/>
            <person name="Sato S."/>
            <person name="Asamizu E."/>
            <person name="Kato T."/>
            <person name="Sasamoto S."/>
            <person name="Watanabe A."/>
            <person name="Idesawa K."/>
            <person name="Ishikawa A."/>
            <person name="Kawashima K."/>
            <person name="Kimura T."/>
            <person name="Kishida Y."/>
            <person name="Kiyokawa C."/>
            <person name="Kohara M."/>
            <person name="Matsumoto M."/>
            <person name="Matsuno A."/>
            <person name="Mochizuki Y."/>
            <person name="Nakayama S."/>
            <person name="Nakazaki N."/>
            <person name="Shimpo S."/>
            <person name="Sugimoto M."/>
            <person name="Takeuchi C."/>
            <person name="Yamada M."/>
            <person name="Tabata S."/>
        </authorList>
    </citation>
    <scope>NUCLEOTIDE SEQUENCE [LARGE SCALE GENOMIC DNA]</scope>
    <source>
        <strain evidence="2">LMG 29417 / CECT 9101 / MAFF 303099</strain>
    </source>
</reference>
<dbReference type="EMBL" id="BA000012">
    <property type="protein sequence ID" value="BAB53696.1"/>
    <property type="molecule type" value="Genomic_DNA"/>
</dbReference>
<evidence type="ECO:0000313" key="1">
    <source>
        <dbReference type="EMBL" id="BAB53696.1"/>
    </source>
</evidence>
<dbReference type="AlphaFoldDB" id="Q984D4"/>